<sequence>LGITILFVTHDVEEAVFLSSHIISLGKAPAALKEDLLINLPYPRDQIKTREDDRFIALRQRLFSSIFIQEKGDSH</sequence>
<dbReference type="GO" id="GO:0005524">
    <property type="term" value="F:ATP binding"/>
    <property type="evidence" value="ECO:0007669"/>
    <property type="project" value="UniProtKB-KW"/>
</dbReference>
<reference evidence="2 3" key="1">
    <citation type="submission" date="2021-07" db="EMBL/GenBank/DDBJ databases">
        <title>Paenibacillus radiodurans sp. nov., isolated from the southeastern edge of Tengger Desert.</title>
        <authorList>
            <person name="Zhang G."/>
        </authorList>
    </citation>
    <scope>NUCLEOTIDE SEQUENCE [LARGE SCALE GENOMIC DNA]</scope>
    <source>
        <strain evidence="2 3">CCM 7311</strain>
    </source>
</reference>
<keyword evidence="2" id="KW-0547">Nucleotide-binding</keyword>
<proteinExistence type="predicted"/>
<keyword evidence="2" id="KW-0067">ATP-binding</keyword>
<evidence type="ECO:0000313" key="3">
    <source>
        <dbReference type="Proteomes" id="UP001519887"/>
    </source>
</evidence>
<dbReference type="PANTHER" id="PTHR42788:SF13">
    <property type="entry name" value="ALIPHATIC SULFONATES IMPORT ATP-BINDING PROTEIN SSUB"/>
    <property type="match status" value="1"/>
</dbReference>
<keyword evidence="1" id="KW-0813">Transport</keyword>
<name>A0ABS7CAW3_9BACL</name>
<gene>
    <name evidence="2" type="ORF">K0U00_28910</name>
</gene>
<comment type="caution">
    <text evidence="2">The sequence shown here is derived from an EMBL/GenBank/DDBJ whole genome shotgun (WGS) entry which is preliminary data.</text>
</comment>
<dbReference type="PANTHER" id="PTHR42788">
    <property type="entry name" value="TAURINE IMPORT ATP-BINDING PROTEIN-RELATED"/>
    <property type="match status" value="1"/>
</dbReference>
<dbReference type="Proteomes" id="UP001519887">
    <property type="component" value="Unassembled WGS sequence"/>
</dbReference>
<accession>A0ABS7CAW3</accession>
<dbReference type="InterPro" id="IPR050166">
    <property type="entry name" value="ABC_transporter_ATP-bind"/>
</dbReference>
<protein>
    <submittedName>
        <fullName evidence="2">ABC transporter ATP-binding protein</fullName>
    </submittedName>
</protein>
<dbReference type="EMBL" id="JAHZIK010001059">
    <property type="protein sequence ID" value="MBW7458070.1"/>
    <property type="molecule type" value="Genomic_DNA"/>
</dbReference>
<evidence type="ECO:0000256" key="1">
    <source>
        <dbReference type="ARBA" id="ARBA00022448"/>
    </source>
</evidence>
<feature type="non-terminal residue" evidence="2">
    <location>
        <position position="1"/>
    </location>
</feature>
<evidence type="ECO:0000313" key="2">
    <source>
        <dbReference type="EMBL" id="MBW7458070.1"/>
    </source>
</evidence>
<organism evidence="2 3">
    <name type="scientific">Paenibacillus sepulcri</name>
    <dbReference type="NCBI Taxonomy" id="359917"/>
    <lineage>
        <taxon>Bacteria</taxon>
        <taxon>Bacillati</taxon>
        <taxon>Bacillota</taxon>
        <taxon>Bacilli</taxon>
        <taxon>Bacillales</taxon>
        <taxon>Paenibacillaceae</taxon>
        <taxon>Paenibacillus</taxon>
    </lineage>
</organism>
<keyword evidence="3" id="KW-1185">Reference proteome</keyword>